<name>A0A1M4S3E3_9ACTO</name>
<evidence type="ECO:0008006" key="4">
    <source>
        <dbReference type="Google" id="ProtNLM"/>
    </source>
</evidence>
<dbReference type="EMBL" id="FQTT01000015">
    <property type="protein sequence ID" value="SHE26725.1"/>
    <property type="molecule type" value="Genomic_DNA"/>
</dbReference>
<keyword evidence="1" id="KW-1133">Transmembrane helix</keyword>
<keyword evidence="3" id="KW-1185">Reference proteome</keyword>
<organism evidence="2 3">
    <name type="scientific">Actinomyces glycerinitolerans</name>
    <dbReference type="NCBI Taxonomy" id="1892869"/>
    <lineage>
        <taxon>Bacteria</taxon>
        <taxon>Bacillati</taxon>
        <taxon>Actinomycetota</taxon>
        <taxon>Actinomycetes</taxon>
        <taxon>Actinomycetales</taxon>
        <taxon>Actinomycetaceae</taxon>
        <taxon>Actinomyces</taxon>
    </lineage>
</organism>
<feature type="transmembrane region" description="Helical" evidence="1">
    <location>
        <begin position="187"/>
        <end position="204"/>
    </location>
</feature>
<accession>A0A1M4S3E3</accession>
<sequence length="256" mass="27699">MWRDIGDFLFGTLRLNVVLVVLMAPLIALCLGVVAPWRSFPTLIAVLWLTSPGLAVAFAAFRDSPAFGRSLLRRQAPAGSAMDSAADSYWRLDEDYAMVRPCVRALRGLWWRALLAAAPFAGAALVLCVDIVWLAGTGAGAYVAPALATTVLLVLLAWPVAIVVVTERPGVRTAAVLRLALTLVVRRWYFSLLNLLVMLGIFFGLVAQPFLMAAVGNGFLLHLLWANARWMVLPSITPEAADAVRSPAVGRLCYGR</sequence>
<dbReference type="AlphaFoldDB" id="A0A1M4S3E3"/>
<feature type="transmembrane region" description="Helical" evidence="1">
    <location>
        <begin position="113"/>
        <end position="136"/>
    </location>
</feature>
<dbReference type="RefSeq" id="WP_139241017.1">
    <property type="nucleotide sequence ID" value="NZ_FQTT01000015.1"/>
</dbReference>
<feature type="transmembrane region" description="Helical" evidence="1">
    <location>
        <begin position="142"/>
        <end position="166"/>
    </location>
</feature>
<reference evidence="3" key="1">
    <citation type="submission" date="2016-09" db="EMBL/GenBank/DDBJ databases">
        <authorList>
            <person name="Strepis N."/>
        </authorList>
    </citation>
    <scope>NUCLEOTIDE SEQUENCE [LARGE SCALE GENOMIC DNA]</scope>
</reference>
<gene>
    <name evidence="2" type="ORF">ACGLYG10_2979</name>
</gene>
<dbReference type="OrthoDB" id="10011266at2"/>
<evidence type="ECO:0000313" key="3">
    <source>
        <dbReference type="Proteomes" id="UP000184291"/>
    </source>
</evidence>
<evidence type="ECO:0000313" key="2">
    <source>
        <dbReference type="EMBL" id="SHE26725.1"/>
    </source>
</evidence>
<keyword evidence="1" id="KW-0812">Transmembrane</keyword>
<proteinExistence type="predicted"/>
<protein>
    <recommendedName>
        <fullName evidence="4">DUF624 domain-containing protein</fullName>
    </recommendedName>
</protein>
<evidence type="ECO:0000256" key="1">
    <source>
        <dbReference type="SAM" id="Phobius"/>
    </source>
</evidence>
<dbReference type="STRING" id="1892869.ACGLYG10_2979"/>
<feature type="transmembrane region" description="Helical" evidence="1">
    <location>
        <begin position="40"/>
        <end position="61"/>
    </location>
</feature>
<keyword evidence="1" id="KW-0472">Membrane</keyword>
<dbReference type="Proteomes" id="UP000184291">
    <property type="component" value="Unassembled WGS sequence"/>
</dbReference>
<feature type="transmembrane region" description="Helical" evidence="1">
    <location>
        <begin position="12"/>
        <end position="34"/>
    </location>
</feature>